<reference evidence="1" key="3">
    <citation type="journal article" date="2017" name="Nature">
        <title>Genome sequence of the progenitor of the wheat D genome Aegilops tauschii.</title>
        <authorList>
            <person name="Luo M.C."/>
            <person name="Gu Y.Q."/>
            <person name="Puiu D."/>
            <person name="Wang H."/>
            <person name="Twardziok S.O."/>
            <person name="Deal K.R."/>
            <person name="Huo N."/>
            <person name="Zhu T."/>
            <person name="Wang L."/>
            <person name="Wang Y."/>
            <person name="McGuire P.E."/>
            <person name="Liu S."/>
            <person name="Long H."/>
            <person name="Ramasamy R.K."/>
            <person name="Rodriguez J.C."/>
            <person name="Van S.L."/>
            <person name="Yuan L."/>
            <person name="Wang Z."/>
            <person name="Xia Z."/>
            <person name="Xiao L."/>
            <person name="Anderson O.D."/>
            <person name="Ouyang S."/>
            <person name="Liang Y."/>
            <person name="Zimin A.V."/>
            <person name="Pertea G."/>
            <person name="Qi P."/>
            <person name="Bennetzen J.L."/>
            <person name="Dai X."/>
            <person name="Dawson M.W."/>
            <person name="Muller H.G."/>
            <person name="Kugler K."/>
            <person name="Rivarola-Duarte L."/>
            <person name="Spannagl M."/>
            <person name="Mayer K.F.X."/>
            <person name="Lu F.H."/>
            <person name="Bevan M.W."/>
            <person name="Leroy P."/>
            <person name="Li P."/>
            <person name="You F.M."/>
            <person name="Sun Q."/>
            <person name="Liu Z."/>
            <person name="Lyons E."/>
            <person name="Wicker T."/>
            <person name="Salzberg S.L."/>
            <person name="Devos K.M."/>
            <person name="Dvorak J."/>
        </authorList>
    </citation>
    <scope>NUCLEOTIDE SEQUENCE [LARGE SCALE GENOMIC DNA]</scope>
    <source>
        <strain evidence="1">cv. AL8/78</strain>
    </source>
</reference>
<reference evidence="1" key="4">
    <citation type="submission" date="2019-03" db="UniProtKB">
        <authorList>
            <consortium name="EnsemblPlants"/>
        </authorList>
    </citation>
    <scope>IDENTIFICATION</scope>
</reference>
<accession>A0A453R658</accession>
<evidence type="ECO:0000313" key="1">
    <source>
        <dbReference type="EnsemblPlants" id="AET7Gv20476000.2"/>
    </source>
</evidence>
<name>A0A453R658_AEGTS</name>
<dbReference type="EnsemblPlants" id="AET7Gv20476000.2">
    <property type="protein sequence ID" value="AET7Gv20476000.2"/>
    <property type="gene ID" value="AET7Gv20476000"/>
</dbReference>
<dbReference type="AlphaFoldDB" id="A0A453R658"/>
<sequence length="62" mass="7592">AKWSYPQDIVFFEYFWRFKLSRNLFPLIAKRKKQLLSLTYFSYVCSNRFQYALSLIVPFIQA</sequence>
<protein>
    <submittedName>
        <fullName evidence="1">Uncharacterized protein</fullName>
    </submittedName>
</protein>
<keyword evidence="2" id="KW-1185">Reference proteome</keyword>
<proteinExistence type="predicted"/>
<reference evidence="1" key="5">
    <citation type="journal article" date="2021" name="G3 (Bethesda)">
        <title>Aegilops tauschii genome assembly Aet v5.0 features greater sequence contiguity and improved annotation.</title>
        <authorList>
            <person name="Wang L."/>
            <person name="Zhu T."/>
            <person name="Rodriguez J.C."/>
            <person name="Deal K.R."/>
            <person name="Dubcovsky J."/>
            <person name="McGuire P.E."/>
            <person name="Lux T."/>
            <person name="Spannagl M."/>
            <person name="Mayer K.F.X."/>
            <person name="Baldrich P."/>
            <person name="Meyers B.C."/>
            <person name="Huo N."/>
            <person name="Gu Y.Q."/>
            <person name="Zhou H."/>
            <person name="Devos K.M."/>
            <person name="Bennetzen J.L."/>
            <person name="Unver T."/>
            <person name="Budak H."/>
            <person name="Gulick P.J."/>
            <person name="Galiba G."/>
            <person name="Kalapos B."/>
            <person name="Nelson D.R."/>
            <person name="Li P."/>
            <person name="You F.M."/>
            <person name="Luo M.C."/>
            <person name="Dvorak J."/>
        </authorList>
    </citation>
    <scope>NUCLEOTIDE SEQUENCE [LARGE SCALE GENOMIC DNA]</scope>
    <source>
        <strain evidence="1">cv. AL8/78</strain>
    </source>
</reference>
<dbReference type="Proteomes" id="UP000015105">
    <property type="component" value="Chromosome 7D"/>
</dbReference>
<reference evidence="2" key="1">
    <citation type="journal article" date="2014" name="Science">
        <title>Ancient hybridizations among the ancestral genomes of bread wheat.</title>
        <authorList>
            <consortium name="International Wheat Genome Sequencing Consortium,"/>
            <person name="Marcussen T."/>
            <person name="Sandve S.R."/>
            <person name="Heier L."/>
            <person name="Spannagl M."/>
            <person name="Pfeifer M."/>
            <person name="Jakobsen K.S."/>
            <person name="Wulff B.B."/>
            <person name="Steuernagel B."/>
            <person name="Mayer K.F."/>
            <person name="Olsen O.A."/>
        </authorList>
    </citation>
    <scope>NUCLEOTIDE SEQUENCE [LARGE SCALE GENOMIC DNA]</scope>
    <source>
        <strain evidence="2">cv. AL8/78</strain>
    </source>
</reference>
<reference evidence="2" key="2">
    <citation type="journal article" date="2017" name="Nat. Plants">
        <title>The Aegilops tauschii genome reveals multiple impacts of transposons.</title>
        <authorList>
            <person name="Zhao G."/>
            <person name="Zou C."/>
            <person name="Li K."/>
            <person name="Wang K."/>
            <person name="Li T."/>
            <person name="Gao L."/>
            <person name="Zhang X."/>
            <person name="Wang H."/>
            <person name="Yang Z."/>
            <person name="Liu X."/>
            <person name="Jiang W."/>
            <person name="Mao L."/>
            <person name="Kong X."/>
            <person name="Jiao Y."/>
            <person name="Jia J."/>
        </authorList>
    </citation>
    <scope>NUCLEOTIDE SEQUENCE [LARGE SCALE GENOMIC DNA]</scope>
    <source>
        <strain evidence="2">cv. AL8/78</strain>
    </source>
</reference>
<dbReference type="Gramene" id="AET7Gv20476000.2">
    <property type="protein sequence ID" value="AET7Gv20476000.2"/>
    <property type="gene ID" value="AET7Gv20476000"/>
</dbReference>
<evidence type="ECO:0000313" key="2">
    <source>
        <dbReference type="Proteomes" id="UP000015105"/>
    </source>
</evidence>
<organism evidence="1 2">
    <name type="scientific">Aegilops tauschii subsp. strangulata</name>
    <name type="common">Goatgrass</name>
    <dbReference type="NCBI Taxonomy" id="200361"/>
    <lineage>
        <taxon>Eukaryota</taxon>
        <taxon>Viridiplantae</taxon>
        <taxon>Streptophyta</taxon>
        <taxon>Embryophyta</taxon>
        <taxon>Tracheophyta</taxon>
        <taxon>Spermatophyta</taxon>
        <taxon>Magnoliopsida</taxon>
        <taxon>Liliopsida</taxon>
        <taxon>Poales</taxon>
        <taxon>Poaceae</taxon>
        <taxon>BOP clade</taxon>
        <taxon>Pooideae</taxon>
        <taxon>Triticodae</taxon>
        <taxon>Triticeae</taxon>
        <taxon>Triticinae</taxon>
        <taxon>Aegilops</taxon>
    </lineage>
</organism>